<dbReference type="AlphaFoldDB" id="A0A939H0L7"/>
<accession>A0A939H0L7</accession>
<evidence type="ECO:0000256" key="2">
    <source>
        <dbReference type="SAM" id="SignalP"/>
    </source>
</evidence>
<gene>
    <name evidence="3" type="ORF">J1777_13650</name>
</gene>
<dbReference type="InterPro" id="IPR036182">
    <property type="entry name" value="PCuAC_sf"/>
</dbReference>
<evidence type="ECO:0000313" key="3">
    <source>
        <dbReference type="EMBL" id="MBO1250852.1"/>
    </source>
</evidence>
<sequence length="171" mass="18075">MTLRTFLAAATVLATSLSAWAEAPVQVDAPWARATVAGQQASGAFMRLTAHEPLQLVGVRTDASAVSEVHEMTMEGDVMKMRAIPSLDLPVGQTVELKPGGYHLMFMQLKAPLVAGSQIPVTLQFKNAQGQTLEHPVQVTVQALGQTTSGHGHAMPQHGAPAQHKAGGMQH</sequence>
<protein>
    <submittedName>
        <fullName evidence="3">Copper chaperone PCu(A)C</fullName>
    </submittedName>
</protein>
<dbReference type="EMBL" id="JAFNME010000051">
    <property type="protein sequence ID" value="MBO1250852.1"/>
    <property type="molecule type" value="Genomic_DNA"/>
</dbReference>
<evidence type="ECO:0000256" key="1">
    <source>
        <dbReference type="SAM" id="MobiDB-lite"/>
    </source>
</evidence>
<dbReference type="RefSeq" id="WP_207576229.1">
    <property type="nucleotide sequence ID" value="NZ_JAFNME010000051.1"/>
</dbReference>
<dbReference type="SUPFAM" id="SSF110087">
    <property type="entry name" value="DR1885-like metal-binding protein"/>
    <property type="match status" value="1"/>
</dbReference>
<organism evidence="3 4">
    <name type="scientific">Comamonas denitrificans</name>
    <dbReference type="NCBI Taxonomy" id="117506"/>
    <lineage>
        <taxon>Bacteria</taxon>
        <taxon>Pseudomonadati</taxon>
        <taxon>Pseudomonadota</taxon>
        <taxon>Betaproteobacteria</taxon>
        <taxon>Burkholderiales</taxon>
        <taxon>Comamonadaceae</taxon>
        <taxon>Comamonas</taxon>
    </lineage>
</organism>
<comment type="caution">
    <text evidence="3">The sequence shown here is derived from an EMBL/GenBank/DDBJ whole genome shotgun (WGS) entry which is preliminary data.</text>
</comment>
<keyword evidence="4" id="KW-1185">Reference proteome</keyword>
<evidence type="ECO:0000313" key="4">
    <source>
        <dbReference type="Proteomes" id="UP000664731"/>
    </source>
</evidence>
<dbReference type="Gene3D" id="2.60.40.1890">
    <property type="entry name" value="PCu(A)C copper chaperone"/>
    <property type="match status" value="1"/>
</dbReference>
<name>A0A939H0L7_9BURK</name>
<feature type="region of interest" description="Disordered" evidence="1">
    <location>
        <begin position="148"/>
        <end position="171"/>
    </location>
</feature>
<proteinExistence type="predicted"/>
<dbReference type="PANTHER" id="PTHR36302:SF1">
    <property type="entry name" value="COPPER CHAPERONE PCU(A)C"/>
    <property type="match status" value="1"/>
</dbReference>
<feature type="signal peptide" evidence="2">
    <location>
        <begin position="1"/>
        <end position="21"/>
    </location>
</feature>
<dbReference type="InterPro" id="IPR007410">
    <property type="entry name" value="LpqE-like"/>
</dbReference>
<dbReference type="PANTHER" id="PTHR36302">
    <property type="entry name" value="BLR7088 PROTEIN"/>
    <property type="match status" value="1"/>
</dbReference>
<keyword evidence="2" id="KW-0732">Signal</keyword>
<dbReference type="Proteomes" id="UP000664731">
    <property type="component" value="Unassembled WGS sequence"/>
</dbReference>
<dbReference type="InterPro" id="IPR058248">
    <property type="entry name" value="Lxx211020-like"/>
</dbReference>
<feature type="chain" id="PRO_5037413657" evidence="2">
    <location>
        <begin position="22"/>
        <end position="171"/>
    </location>
</feature>
<dbReference type="Pfam" id="PF04314">
    <property type="entry name" value="PCuAC"/>
    <property type="match status" value="1"/>
</dbReference>
<reference evidence="3" key="1">
    <citation type="submission" date="2021-03" db="EMBL/GenBank/DDBJ databases">
        <title>Comamonas denitrificans.</title>
        <authorList>
            <person name="Finster K."/>
        </authorList>
    </citation>
    <scope>NUCLEOTIDE SEQUENCE</scope>
    <source>
        <strain evidence="3">MM2021_4</strain>
    </source>
</reference>